<evidence type="ECO:0000256" key="2">
    <source>
        <dbReference type="ARBA" id="ARBA00006986"/>
    </source>
</evidence>
<proteinExistence type="inferred from homology"/>
<feature type="chain" id="PRO_5001830933" evidence="9">
    <location>
        <begin position="21"/>
        <end position="185"/>
    </location>
</feature>
<dbReference type="Proteomes" id="UP000054359">
    <property type="component" value="Unassembled WGS sequence"/>
</dbReference>
<feature type="signal peptide" evidence="9">
    <location>
        <begin position="1"/>
        <end position="20"/>
    </location>
</feature>
<evidence type="ECO:0000256" key="5">
    <source>
        <dbReference type="ARBA" id="ARBA00022989"/>
    </source>
</evidence>
<comment type="subcellular location">
    <subcellularLocation>
        <location evidence="1">Membrane</location>
        <topology evidence="1">Single-pass type I membrane protein</topology>
    </subcellularLocation>
</comment>
<keyword evidence="3 8" id="KW-0812">Transmembrane</keyword>
<reference evidence="10 11" key="1">
    <citation type="submission" date="2013-11" db="EMBL/GenBank/DDBJ databases">
        <title>Genome sequencing of Stegodyphus mimosarum.</title>
        <authorList>
            <person name="Bechsgaard J."/>
        </authorList>
    </citation>
    <scope>NUCLEOTIDE SEQUENCE [LARGE SCALE GENOMIC DNA]</scope>
</reference>
<gene>
    <name evidence="10" type="ORF">X975_02902</name>
</gene>
<name>A0A087US58_STEMI</name>
<feature type="transmembrane region" description="Helical" evidence="8">
    <location>
        <begin position="117"/>
        <end position="136"/>
    </location>
</feature>
<comment type="similarity">
    <text evidence="2">Belongs to the FAM174 family.</text>
</comment>
<dbReference type="PANTHER" id="PTHR28607:SF4">
    <property type="entry name" value="TRANSMEMBRANE PROTEIN"/>
    <property type="match status" value="1"/>
</dbReference>
<evidence type="ECO:0000313" key="10">
    <source>
        <dbReference type="EMBL" id="KFM80197.1"/>
    </source>
</evidence>
<evidence type="ECO:0000256" key="7">
    <source>
        <dbReference type="ARBA" id="ARBA00023180"/>
    </source>
</evidence>
<evidence type="ECO:0000256" key="8">
    <source>
        <dbReference type="SAM" id="Phobius"/>
    </source>
</evidence>
<evidence type="ECO:0000313" key="11">
    <source>
        <dbReference type="Proteomes" id="UP000054359"/>
    </source>
</evidence>
<dbReference type="OrthoDB" id="5917722at2759"/>
<dbReference type="Pfam" id="PF06679">
    <property type="entry name" value="DUF1180"/>
    <property type="match status" value="1"/>
</dbReference>
<feature type="non-terminal residue" evidence="10">
    <location>
        <position position="185"/>
    </location>
</feature>
<keyword evidence="6 8" id="KW-0472">Membrane</keyword>
<dbReference type="STRING" id="407821.A0A087US58"/>
<sequence length="185" mass="20990">MFSFLLQRTVLGLILVWSICVHFQCHTVVYSLKSQDSSSNESSLGEPSYSLSKRGEVKDESFGNVNHSRSLNISNERFPNHNTTVNAKSSVDDYFNSTVSQPVWMLNIKSGALQRTAYVALGIMSVIVIFFIVRGIRLRHKKSKSRKYGIITSTVSDMEMEPLDRDDEEEEDATLFDAQHKYALQ</sequence>
<dbReference type="EMBL" id="KK121311">
    <property type="protein sequence ID" value="KFM80197.1"/>
    <property type="molecule type" value="Genomic_DNA"/>
</dbReference>
<evidence type="ECO:0000256" key="9">
    <source>
        <dbReference type="SAM" id="SignalP"/>
    </source>
</evidence>
<keyword evidence="5 8" id="KW-1133">Transmembrane helix</keyword>
<dbReference type="PANTHER" id="PTHR28607">
    <property type="entry name" value="EXPRESSED PROTEIN"/>
    <property type="match status" value="1"/>
</dbReference>
<dbReference type="GO" id="GO:0016020">
    <property type="term" value="C:membrane"/>
    <property type="evidence" value="ECO:0007669"/>
    <property type="project" value="UniProtKB-SubCell"/>
</dbReference>
<evidence type="ECO:0000256" key="6">
    <source>
        <dbReference type="ARBA" id="ARBA00023136"/>
    </source>
</evidence>
<evidence type="ECO:0000256" key="4">
    <source>
        <dbReference type="ARBA" id="ARBA00022729"/>
    </source>
</evidence>
<dbReference type="InterPro" id="IPR009565">
    <property type="entry name" value="FAM174-like"/>
</dbReference>
<protein>
    <submittedName>
        <fullName evidence="10">Membrane protein</fullName>
    </submittedName>
</protein>
<keyword evidence="4 9" id="KW-0732">Signal</keyword>
<accession>A0A087US58</accession>
<organism evidence="10 11">
    <name type="scientific">Stegodyphus mimosarum</name>
    <name type="common">African social velvet spider</name>
    <dbReference type="NCBI Taxonomy" id="407821"/>
    <lineage>
        <taxon>Eukaryota</taxon>
        <taxon>Metazoa</taxon>
        <taxon>Ecdysozoa</taxon>
        <taxon>Arthropoda</taxon>
        <taxon>Chelicerata</taxon>
        <taxon>Arachnida</taxon>
        <taxon>Araneae</taxon>
        <taxon>Araneomorphae</taxon>
        <taxon>Entelegynae</taxon>
        <taxon>Eresoidea</taxon>
        <taxon>Eresidae</taxon>
        <taxon>Stegodyphus</taxon>
    </lineage>
</organism>
<evidence type="ECO:0000256" key="1">
    <source>
        <dbReference type="ARBA" id="ARBA00004479"/>
    </source>
</evidence>
<keyword evidence="11" id="KW-1185">Reference proteome</keyword>
<dbReference type="AlphaFoldDB" id="A0A087US58"/>
<keyword evidence="7" id="KW-0325">Glycoprotein</keyword>
<evidence type="ECO:0000256" key="3">
    <source>
        <dbReference type="ARBA" id="ARBA00022692"/>
    </source>
</evidence>